<name>E8U3P4_DEIML</name>
<accession>E8U3P4</accession>
<reference evidence="4" key="2">
    <citation type="submission" date="2011-01" db="EMBL/GenBank/DDBJ databases">
        <title>The complete genome of Deinococcus maricopensis DSM 21211.</title>
        <authorList>
            <consortium name="US DOE Joint Genome Institute (JGI-PGF)"/>
            <person name="Lucas S."/>
            <person name="Copeland A."/>
            <person name="Lapidus A."/>
            <person name="Goodwin L."/>
            <person name="Pitluck S."/>
            <person name="Kyrpides N."/>
            <person name="Mavromatis K."/>
            <person name="Pagani I."/>
            <person name="Ivanova N."/>
            <person name="Ovchinnikova G."/>
            <person name="Zeytun A."/>
            <person name="Detter J.C."/>
            <person name="Han C."/>
            <person name="Land M."/>
            <person name="Hauser L."/>
            <person name="Markowitz V."/>
            <person name="Cheng J.-F."/>
            <person name="Hugenholtz P."/>
            <person name="Woyke T."/>
            <person name="Wu D."/>
            <person name="Pukall R."/>
            <person name="Gehrich-Schroeter G."/>
            <person name="Brambilla E."/>
            <person name="Klenk H.-P."/>
            <person name="Eisen J.A."/>
        </authorList>
    </citation>
    <scope>NUCLEOTIDE SEQUENCE [LARGE SCALE GENOMIC DNA]</scope>
    <source>
        <strain evidence="4">DSM 21211 / LMG 22137 / NRRL B-23946 / LB-34</strain>
    </source>
</reference>
<dbReference type="STRING" id="709986.Deima_3039"/>
<evidence type="ECO:0000313" key="3">
    <source>
        <dbReference type="EMBL" id="ADV68668.1"/>
    </source>
</evidence>
<dbReference type="KEGG" id="dmr:Deima_3039"/>
<proteinExistence type="predicted"/>
<dbReference type="Pfam" id="PF19266">
    <property type="entry name" value="CIS_tube"/>
    <property type="match status" value="1"/>
</dbReference>
<feature type="domain" description="Contractile injection system tube protein N-terminal" evidence="2">
    <location>
        <begin position="16"/>
        <end position="155"/>
    </location>
</feature>
<dbReference type="Proteomes" id="UP000008635">
    <property type="component" value="Chromosome"/>
</dbReference>
<dbReference type="eggNOG" id="COG1652">
    <property type="taxonomic scope" value="Bacteria"/>
</dbReference>
<dbReference type="EMBL" id="CP002454">
    <property type="protein sequence ID" value="ADV68668.1"/>
    <property type="molecule type" value="Genomic_DNA"/>
</dbReference>
<feature type="region of interest" description="Disordered" evidence="1">
    <location>
        <begin position="171"/>
        <end position="192"/>
    </location>
</feature>
<evidence type="ECO:0000256" key="1">
    <source>
        <dbReference type="SAM" id="MobiDB-lite"/>
    </source>
</evidence>
<evidence type="ECO:0000259" key="2">
    <source>
        <dbReference type="Pfam" id="PF19266"/>
    </source>
</evidence>
<dbReference type="OrthoDB" id="9815939at2"/>
<organism evidence="3 4">
    <name type="scientific">Deinococcus maricopensis (strain DSM 21211 / LMG 22137 / NRRL B-23946 / LB-34)</name>
    <dbReference type="NCBI Taxonomy" id="709986"/>
    <lineage>
        <taxon>Bacteria</taxon>
        <taxon>Thermotogati</taxon>
        <taxon>Deinococcota</taxon>
        <taxon>Deinococci</taxon>
        <taxon>Deinococcales</taxon>
        <taxon>Deinococcaceae</taxon>
        <taxon>Deinococcus</taxon>
    </lineage>
</organism>
<dbReference type="AlphaFoldDB" id="E8U3P4"/>
<keyword evidence="4" id="KW-1185">Reference proteome</keyword>
<evidence type="ECO:0000313" key="4">
    <source>
        <dbReference type="Proteomes" id="UP000008635"/>
    </source>
</evidence>
<dbReference type="RefSeq" id="WP_013558171.1">
    <property type="nucleotide sequence ID" value="NC_014958.1"/>
</dbReference>
<dbReference type="InterPro" id="IPR045361">
    <property type="entry name" value="CIS_tube_prot_N"/>
</dbReference>
<sequence>MSDGHLVKAKIRRLEPYSEEIECMFNPREYTITKANNWGKDPNSRENTENITFQGGGTAQLTLELFFDTYLNQKTPSDVRQHTDRLWRLMEIIKPPGASNIDKGRPPKVLFQWGNTWHFNAVILSMEQQFTLFMPDGMPVRATVKVQLQQTDHETLKPGGGDRTSVISNAVRASGQTGDGRKLPQFKGLPSK</sequence>
<dbReference type="HOGENOM" id="CLU_075813_3_0_0"/>
<protein>
    <recommendedName>
        <fullName evidence="2">Contractile injection system tube protein N-terminal domain-containing protein</fullName>
    </recommendedName>
</protein>
<reference evidence="3 4" key="1">
    <citation type="journal article" date="2011" name="Stand. Genomic Sci.">
        <title>Complete genome sequence of Deinococcus maricopensis type strain (LB-34).</title>
        <authorList>
            <person name="Pukall R."/>
            <person name="Zeytun A."/>
            <person name="Lucas S."/>
            <person name="Lapidus A."/>
            <person name="Hammon N."/>
            <person name="Deshpande S."/>
            <person name="Nolan M."/>
            <person name="Cheng J.F."/>
            <person name="Pitluck S."/>
            <person name="Liolios K."/>
            <person name="Pagani I."/>
            <person name="Mikhailova N."/>
            <person name="Ivanova N."/>
            <person name="Mavromatis K."/>
            <person name="Pati A."/>
            <person name="Tapia R."/>
            <person name="Han C."/>
            <person name="Goodwin L."/>
            <person name="Chen A."/>
            <person name="Palaniappan K."/>
            <person name="Land M."/>
            <person name="Hauser L."/>
            <person name="Chang Y.J."/>
            <person name="Jeffries C.D."/>
            <person name="Brambilla E.M."/>
            <person name="Rohde M."/>
            <person name="Goker M."/>
            <person name="Detter J.C."/>
            <person name="Woyke T."/>
            <person name="Bristow J."/>
            <person name="Eisen J.A."/>
            <person name="Markowitz V."/>
            <person name="Hugenholtz P."/>
            <person name="Kyrpides N.C."/>
            <person name="Klenk H.P."/>
        </authorList>
    </citation>
    <scope>NUCLEOTIDE SEQUENCE [LARGE SCALE GENOMIC DNA]</scope>
    <source>
        <strain evidence="4">DSM 21211 / LMG 22137 / NRRL B-23946 / LB-34</strain>
    </source>
</reference>
<gene>
    <name evidence="3" type="ordered locus">Deima_3039</name>
</gene>